<name>A0A1G6ZIA2_PEPNI</name>
<dbReference type="Proteomes" id="UP000198995">
    <property type="component" value="Unassembled WGS sequence"/>
</dbReference>
<dbReference type="Gene3D" id="3.60.21.10">
    <property type="match status" value="1"/>
</dbReference>
<organism evidence="2 3">
    <name type="scientific">Peptococcus niger</name>
    <dbReference type="NCBI Taxonomy" id="2741"/>
    <lineage>
        <taxon>Bacteria</taxon>
        <taxon>Bacillati</taxon>
        <taxon>Bacillota</taxon>
        <taxon>Clostridia</taxon>
        <taxon>Eubacteriales</taxon>
        <taxon>Peptococcaceae</taxon>
        <taxon>Peptococcus</taxon>
    </lineage>
</organism>
<dbReference type="GO" id="GO:0016787">
    <property type="term" value="F:hydrolase activity"/>
    <property type="evidence" value="ECO:0007669"/>
    <property type="project" value="InterPro"/>
</dbReference>
<gene>
    <name evidence="2" type="ORF">SAMN04489866_11336</name>
</gene>
<dbReference type="InterPro" id="IPR004843">
    <property type="entry name" value="Calcineurin-like_PHP"/>
</dbReference>
<dbReference type="EMBL" id="FNAF01000013">
    <property type="protein sequence ID" value="SDE02270.1"/>
    <property type="molecule type" value="Genomic_DNA"/>
</dbReference>
<reference evidence="2 3" key="1">
    <citation type="submission" date="2016-10" db="EMBL/GenBank/DDBJ databases">
        <authorList>
            <person name="de Groot N.N."/>
        </authorList>
    </citation>
    <scope>NUCLEOTIDE SEQUENCE [LARGE SCALE GENOMIC DNA]</scope>
    <source>
        <strain evidence="2 3">DSM 20475</strain>
    </source>
</reference>
<dbReference type="RefSeq" id="WP_159428057.1">
    <property type="nucleotide sequence ID" value="NZ_FNAF01000013.1"/>
</dbReference>
<dbReference type="InterPro" id="IPR014578">
    <property type="entry name" value="Pesterase_CT488"/>
</dbReference>
<dbReference type="InterPro" id="IPR029052">
    <property type="entry name" value="Metallo-depent_PP-like"/>
</dbReference>
<evidence type="ECO:0000313" key="2">
    <source>
        <dbReference type="EMBL" id="SDE02270.1"/>
    </source>
</evidence>
<dbReference type="InterPro" id="IPR051158">
    <property type="entry name" value="Metallophosphoesterase_sf"/>
</dbReference>
<dbReference type="OrthoDB" id="8610138at2"/>
<dbReference type="AlphaFoldDB" id="A0A1G6ZIA2"/>
<accession>A0A1G6ZIA2</accession>
<dbReference type="PANTHER" id="PTHR31302:SF22">
    <property type="entry name" value="PHOSPHOESTERASE"/>
    <property type="match status" value="1"/>
</dbReference>
<dbReference type="STRING" id="2741.SAMN04489866_11336"/>
<proteinExistence type="predicted"/>
<dbReference type="Pfam" id="PF00149">
    <property type="entry name" value="Metallophos"/>
    <property type="match status" value="1"/>
</dbReference>
<dbReference type="PANTHER" id="PTHR31302">
    <property type="entry name" value="TRANSMEMBRANE PROTEIN WITH METALLOPHOSPHOESTERASE DOMAIN-RELATED"/>
    <property type="match status" value="1"/>
</dbReference>
<sequence>MTTSKPVRSVWAIGDLHLSIGLRPELAKPMDIFGDFWQDHAEQIENAWRLAVGPEDIVLIPGDICWGNKPEDALPTLEWLAALPGQKILGRGNHDNWWQSIGRLREKLPPGVQIIHNDAVCIQGMAFGGSRGWSFFDQEGGHHQEKMMRREAMRLEASLSKFPQDASVRFALLHFPPFKRPGVPSIFTDILQKYQVNYCVYGHLHGDDCASFEPILMNSTKFQLVSSDYLDFSPQNIYNWY</sequence>
<dbReference type="SUPFAM" id="SSF56300">
    <property type="entry name" value="Metallo-dependent phosphatases"/>
    <property type="match status" value="1"/>
</dbReference>
<keyword evidence="3" id="KW-1185">Reference proteome</keyword>
<evidence type="ECO:0000313" key="3">
    <source>
        <dbReference type="Proteomes" id="UP000198995"/>
    </source>
</evidence>
<dbReference type="PIRSF" id="PIRSF033094">
    <property type="entry name" value="Pesterase_CT488"/>
    <property type="match status" value="1"/>
</dbReference>
<protein>
    <recommendedName>
        <fullName evidence="1">Calcineurin-like phosphoesterase domain-containing protein</fullName>
    </recommendedName>
</protein>
<feature type="domain" description="Calcineurin-like phosphoesterase" evidence="1">
    <location>
        <begin position="10"/>
        <end position="206"/>
    </location>
</feature>
<evidence type="ECO:0000259" key="1">
    <source>
        <dbReference type="Pfam" id="PF00149"/>
    </source>
</evidence>